<name>A0ABT6FWT1_9FLAO</name>
<evidence type="ECO:0000313" key="3">
    <source>
        <dbReference type="EMBL" id="MDG4714245.1"/>
    </source>
</evidence>
<feature type="domain" description="Secretion system C-terminal sorting" evidence="2">
    <location>
        <begin position="163"/>
        <end position="230"/>
    </location>
</feature>
<sequence length="232" mass="26895">MIKLQYIFIFLFLFFTFNIYSQDTNLYQTWYLYQLEVDLEGVVWDIEDEQPNFLPSITINDDLTFDGVGACNGFYGYYTYNSSLNSLNPNDVVFTLSVCDTSEENNFEGSYFNYIEADTDHTITLTSYDDYDELRLENYPGYIAIYRSVSLSIAEKFINQIKVYPNPVQDKLNIDYKGSDFLTLNILDIRGALILENVTLSPTIDTSQLSKGLYFLEIKSDHGEMIVKFIKN</sequence>
<dbReference type="NCBIfam" id="TIGR04183">
    <property type="entry name" value="Por_Secre_tail"/>
    <property type="match status" value="1"/>
</dbReference>
<dbReference type="InterPro" id="IPR038670">
    <property type="entry name" value="HslJ-like_sf"/>
</dbReference>
<dbReference type="EMBL" id="JARSBN010000001">
    <property type="protein sequence ID" value="MDG4714245.1"/>
    <property type="molecule type" value="Genomic_DNA"/>
</dbReference>
<dbReference type="Pfam" id="PF18962">
    <property type="entry name" value="Por_Secre_tail"/>
    <property type="match status" value="1"/>
</dbReference>
<keyword evidence="4" id="KW-1185">Reference proteome</keyword>
<accession>A0ABT6FWT1</accession>
<evidence type="ECO:0000313" key="4">
    <source>
        <dbReference type="Proteomes" id="UP001529085"/>
    </source>
</evidence>
<evidence type="ECO:0000256" key="1">
    <source>
        <dbReference type="ARBA" id="ARBA00022729"/>
    </source>
</evidence>
<organism evidence="3 4">
    <name type="scientific">Winogradskyella marincola</name>
    <dbReference type="NCBI Taxonomy" id="3037795"/>
    <lineage>
        <taxon>Bacteria</taxon>
        <taxon>Pseudomonadati</taxon>
        <taxon>Bacteroidota</taxon>
        <taxon>Flavobacteriia</taxon>
        <taxon>Flavobacteriales</taxon>
        <taxon>Flavobacteriaceae</taxon>
        <taxon>Winogradskyella</taxon>
    </lineage>
</organism>
<proteinExistence type="predicted"/>
<keyword evidence="1" id="KW-0732">Signal</keyword>
<evidence type="ECO:0000259" key="2">
    <source>
        <dbReference type="Pfam" id="PF18962"/>
    </source>
</evidence>
<gene>
    <name evidence="3" type="ORF">P7122_00035</name>
</gene>
<dbReference type="RefSeq" id="WP_278003737.1">
    <property type="nucleotide sequence ID" value="NZ_JARSBN010000001.1"/>
</dbReference>
<reference evidence="3 4" key="1">
    <citation type="submission" date="2023-03" db="EMBL/GenBank/DDBJ databases">
        <title>Strain YYF002 represents a novel species in the genus Winogradskyella isolated from seawater.</title>
        <authorList>
            <person name="Fu Z.-Y."/>
        </authorList>
    </citation>
    <scope>NUCLEOTIDE SEQUENCE [LARGE SCALE GENOMIC DNA]</scope>
    <source>
        <strain evidence="3 4">YYF002</strain>
    </source>
</reference>
<protein>
    <submittedName>
        <fullName evidence="3">T9SS type A sorting domain-containing protein</fullName>
    </submittedName>
</protein>
<comment type="caution">
    <text evidence="3">The sequence shown here is derived from an EMBL/GenBank/DDBJ whole genome shotgun (WGS) entry which is preliminary data.</text>
</comment>
<dbReference type="InterPro" id="IPR026444">
    <property type="entry name" value="Secre_tail"/>
</dbReference>
<dbReference type="Proteomes" id="UP001529085">
    <property type="component" value="Unassembled WGS sequence"/>
</dbReference>
<dbReference type="Gene3D" id="2.40.128.270">
    <property type="match status" value="1"/>
</dbReference>